<proteinExistence type="predicted"/>
<accession>A0A254TIJ9</accession>
<dbReference type="InterPro" id="IPR029058">
    <property type="entry name" value="AB_hydrolase_fold"/>
</dbReference>
<dbReference type="InterPro" id="IPR000073">
    <property type="entry name" value="AB_hydrolase_1"/>
</dbReference>
<organism evidence="2 3">
    <name type="scientific">Noviherbaspirillum denitrificans</name>
    <dbReference type="NCBI Taxonomy" id="1968433"/>
    <lineage>
        <taxon>Bacteria</taxon>
        <taxon>Pseudomonadati</taxon>
        <taxon>Pseudomonadota</taxon>
        <taxon>Betaproteobacteria</taxon>
        <taxon>Burkholderiales</taxon>
        <taxon>Oxalobacteraceae</taxon>
        <taxon>Noviherbaspirillum</taxon>
    </lineage>
</organism>
<evidence type="ECO:0000313" key="3">
    <source>
        <dbReference type="Proteomes" id="UP000197535"/>
    </source>
</evidence>
<keyword evidence="3" id="KW-1185">Reference proteome</keyword>
<name>A0A254TIJ9_9BURK</name>
<feature type="domain" description="AB hydrolase-1" evidence="1">
    <location>
        <begin position="158"/>
        <end position="391"/>
    </location>
</feature>
<comment type="caution">
    <text evidence="2">The sequence shown here is derived from an EMBL/GenBank/DDBJ whole genome shotgun (WGS) entry which is preliminary data.</text>
</comment>
<dbReference type="EMBL" id="LSTO01000001">
    <property type="protein sequence ID" value="OWW20383.1"/>
    <property type="molecule type" value="Genomic_DNA"/>
</dbReference>
<gene>
    <name evidence="2" type="ORF">AYR66_13685</name>
</gene>
<dbReference type="SUPFAM" id="SSF53474">
    <property type="entry name" value="alpha/beta-Hydrolases"/>
    <property type="match status" value="1"/>
</dbReference>
<dbReference type="PANTHER" id="PTHR43194">
    <property type="entry name" value="HYDROLASE ALPHA/BETA FOLD FAMILY"/>
    <property type="match status" value="1"/>
</dbReference>
<dbReference type="Pfam" id="PF12697">
    <property type="entry name" value="Abhydrolase_6"/>
    <property type="match status" value="1"/>
</dbReference>
<dbReference type="OrthoDB" id="9799989at2"/>
<dbReference type="Proteomes" id="UP000197535">
    <property type="component" value="Unassembled WGS sequence"/>
</dbReference>
<evidence type="ECO:0000313" key="2">
    <source>
        <dbReference type="EMBL" id="OWW20383.1"/>
    </source>
</evidence>
<dbReference type="AlphaFoldDB" id="A0A254TIJ9"/>
<dbReference type="Gene3D" id="3.40.50.1820">
    <property type="entry name" value="alpha/beta hydrolase"/>
    <property type="match status" value="1"/>
</dbReference>
<protein>
    <recommendedName>
        <fullName evidence="1">AB hydrolase-1 domain-containing protein</fullName>
    </recommendedName>
</protein>
<dbReference type="RefSeq" id="WP_088707269.1">
    <property type="nucleotide sequence ID" value="NZ_LSTO01000001.1"/>
</dbReference>
<evidence type="ECO:0000259" key="1">
    <source>
        <dbReference type="Pfam" id="PF12697"/>
    </source>
</evidence>
<dbReference type="InterPro" id="IPR050228">
    <property type="entry name" value="Carboxylesterase_BioH"/>
</dbReference>
<reference evidence="2 3" key="1">
    <citation type="submission" date="2016-02" db="EMBL/GenBank/DDBJ databases">
        <authorList>
            <person name="Wen L."/>
            <person name="He K."/>
            <person name="Yang H."/>
        </authorList>
    </citation>
    <scope>NUCLEOTIDE SEQUENCE [LARGE SCALE GENOMIC DNA]</scope>
    <source>
        <strain evidence="2 3">TSA40</strain>
    </source>
</reference>
<dbReference type="PANTHER" id="PTHR43194:SF2">
    <property type="entry name" value="PEROXISOMAL MEMBRANE PROTEIN LPX1"/>
    <property type="match status" value="1"/>
</dbReference>
<sequence length="411" mass="45211">MIDAASLVGNAVSLARRDAEFAEASRGLPFNIELHIMDEAAPRMLRLLNAAESTTVQLAAEAATWCQFCQPQPAVGFHSFTAAVRDPDRLRVTGQAVHVAQALHALERFFEILRGQHENQRSPLPDIAHIAGRYAMLDGMPDAPVYFEHSGNPDGPALLMLHTAGADTRQYHHVLADSELRTAWSMYTFDMPGHGKSLPTDNGLWQGYKLTRRAYAETCIAFIHSVIRRPVVVMGCSMGAAMALYLGKAYPDDIAGIVALEAPYRATGRKTAFLAHPQVNQAAHNPSYVRGLMSPSSPLQHRRIAAWIYSQGGFQVYPGDLSFYSEEFDAEADLKGLDGATKPIHLLTGAYDYSASPADSQMVADLIPGARFHAMPELGHFPMIEHPDAFLRHVRPVMSDIRQRLPHHVTT</sequence>